<protein>
    <submittedName>
        <fullName evidence="2">N-alpha-acetyltransferase 25, NatB auxiliary subunit</fullName>
    </submittedName>
</protein>
<gene>
    <name evidence="2" type="primary">NAA25_1</name>
    <name evidence="2" type="ORF">HK100_001507</name>
</gene>
<sequence length="517" mass="59051">MTKKELYLYILVLESQQKYLACVKLLSTELAVSLCKVEAELKSLVLKYMHLAGQTDSVLDLCRNGLSSTPDDWKIHLTFIESLYSTIIEQADEQPVKNLEEVEEFKEALSFLEGLQKTTDGKIKGPLLAEIELFFKFGLFEKITPLIVQYFKRFGKVISFFEDVRKFLDVIPNDSKDSFLKSLSNEAEIEESGQISSFKKRINYYKIRFCLISVFESEKRTLFKKLLLKEYFDGLELGKDLKVTERQYGDDCLVLAVLLIIEQYHHSQDSRLLYEALYLLESGVKKSTYNFQMKIMLIRIYLLLGVSQPVVTHSLSLDVKQILLDTLTYIYADDFERIAPIDVAGQLVKKALAIYNSNEKETPEMLIQAYKFGTYSKIPEFQNFKQRLSNSIQQAISIRQVALTEILALSSPESFKHLEVYVVGLDVSKLVVTDVIIDKMSDNRDRTMNVSWKSGSGGQSFFELTSVSSDVIPTDKRSWIKTYGAIPIIVKAWVARETIDVAALRLIEGLSESVSIL</sequence>
<accession>A0AAD5SZB4</accession>
<dbReference type="InterPro" id="IPR019183">
    <property type="entry name" value="NAA25_NatB_aux_su"/>
</dbReference>
<dbReference type="EMBL" id="JADGJH010001328">
    <property type="protein sequence ID" value="KAJ3114932.1"/>
    <property type="molecule type" value="Genomic_DNA"/>
</dbReference>
<comment type="caution">
    <text evidence="2">The sequence shown here is derived from an EMBL/GenBank/DDBJ whole genome shotgun (WGS) entry which is preliminary data.</text>
</comment>
<dbReference type="Proteomes" id="UP001211907">
    <property type="component" value="Unassembled WGS sequence"/>
</dbReference>
<dbReference type="AlphaFoldDB" id="A0AAD5SZB4"/>
<reference evidence="2" key="1">
    <citation type="submission" date="2020-05" db="EMBL/GenBank/DDBJ databases">
        <title>Phylogenomic resolution of chytrid fungi.</title>
        <authorList>
            <person name="Stajich J.E."/>
            <person name="Amses K."/>
            <person name="Simmons R."/>
            <person name="Seto K."/>
            <person name="Myers J."/>
            <person name="Bonds A."/>
            <person name="Quandt C.A."/>
            <person name="Barry K."/>
            <person name="Liu P."/>
            <person name="Grigoriev I."/>
            <person name="Longcore J.E."/>
            <person name="James T.Y."/>
        </authorList>
    </citation>
    <scope>NUCLEOTIDE SEQUENCE</scope>
    <source>
        <strain evidence="2">JEL0513</strain>
    </source>
</reference>
<dbReference type="PANTHER" id="PTHR22767:SF3">
    <property type="entry name" value="N-ALPHA-ACETYLTRANSFERASE 25, NATB AUXILIARY SUBUNIT"/>
    <property type="match status" value="1"/>
</dbReference>
<organism evidence="2 3">
    <name type="scientific">Physocladia obscura</name>
    <dbReference type="NCBI Taxonomy" id="109957"/>
    <lineage>
        <taxon>Eukaryota</taxon>
        <taxon>Fungi</taxon>
        <taxon>Fungi incertae sedis</taxon>
        <taxon>Chytridiomycota</taxon>
        <taxon>Chytridiomycota incertae sedis</taxon>
        <taxon>Chytridiomycetes</taxon>
        <taxon>Chytridiales</taxon>
        <taxon>Chytriomycetaceae</taxon>
        <taxon>Physocladia</taxon>
    </lineage>
</organism>
<dbReference type="PANTHER" id="PTHR22767">
    <property type="entry name" value="N-TERMINAL ACETYLTRANSFERASE-RELATED"/>
    <property type="match status" value="1"/>
</dbReference>
<evidence type="ECO:0000313" key="3">
    <source>
        <dbReference type="Proteomes" id="UP001211907"/>
    </source>
</evidence>
<proteinExistence type="inferred from homology"/>
<dbReference type="Pfam" id="PF09797">
    <property type="entry name" value="NatB_MDM20"/>
    <property type="match status" value="1"/>
</dbReference>
<comment type="similarity">
    <text evidence="1">Belongs to the MDM20/NAA25 family.</text>
</comment>
<keyword evidence="3" id="KW-1185">Reference proteome</keyword>
<name>A0AAD5SZB4_9FUNG</name>
<dbReference type="GO" id="GO:0031416">
    <property type="term" value="C:NatB complex"/>
    <property type="evidence" value="ECO:0007669"/>
    <property type="project" value="TreeGrafter"/>
</dbReference>
<evidence type="ECO:0000313" key="2">
    <source>
        <dbReference type="EMBL" id="KAJ3114932.1"/>
    </source>
</evidence>
<evidence type="ECO:0000256" key="1">
    <source>
        <dbReference type="ARBA" id="ARBA00006298"/>
    </source>
</evidence>